<gene>
    <name evidence="1" type="ORF">Ac3_026</name>
</gene>
<protein>
    <submittedName>
        <fullName evidence="1">Uncharacterized protein</fullName>
    </submittedName>
</protein>
<keyword evidence="2" id="KW-1185">Reference proteome</keyword>
<evidence type="ECO:0000313" key="1">
    <source>
        <dbReference type="EMBL" id="AXF40595.1"/>
    </source>
</evidence>
<evidence type="ECO:0000313" key="2">
    <source>
        <dbReference type="Proteomes" id="UP000255697"/>
    </source>
</evidence>
<accession>A0A345AUL2</accession>
<sequence>MTEEFNIESVKRHIKNLIAGNGINKDDMLQLYREVLKEQVESRVHKLFAAYNLERFIEKQVNAIIQQYLNGIINRDDGWLTTKRSIIEDMVLSECRKQVEEQIREHFKVTLKGVEQFGDSK</sequence>
<proteinExistence type="predicted"/>
<name>A0A345AUL2_9CAUD</name>
<organism evidence="1 2">
    <name type="scientific">Acinetobacter phage vB_ApiM_fHyAci03</name>
    <dbReference type="NCBI Taxonomy" id="2269366"/>
    <lineage>
        <taxon>Viruses</taxon>
        <taxon>Duplodnaviria</taxon>
        <taxon>Heunggongvirae</taxon>
        <taxon>Uroviricota</taxon>
        <taxon>Caudoviricetes</taxon>
        <taxon>Pantevenvirales</taxon>
        <taxon>Straboviridae</taxon>
        <taxon>Twarogvirinae</taxon>
        <taxon>Lazarusvirus</taxon>
        <taxon>Lazarusvirus fhyacithree</taxon>
    </lineage>
</organism>
<dbReference type="Proteomes" id="UP000255697">
    <property type="component" value="Segment"/>
</dbReference>
<reference evidence="2" key="1">
    <citation type="submission" date="2018-06" db="EMBL/GenBank/DDBJ databases">
        <title>Whole genome analysis of phage vB_ApiM_fHyAci03 infecting Acinetobacter pittii.</title>
        <authorList>
            <person name="Kiljunen S."/>
            <person name="Wicklund A."/>
            <person name="Skurnik M."/>
        </authorList>
    </citation>
    <scope>NUCLEOTIDE SEQUENCE [LARGE SCALE GENOMIC DNA]</scope>
</reference>
<dbReference type="EMBL" id="MH460829">
    <property type="protein sequence ID" value="AXF40595.1"/>
    <property type="molecule type" value="Genomic_DNA"/>
</dbReference>